<evidence type="ECO:0000313" key="10">
    <source>
        <dbReference type="EMBL" id="SHF25375.1"/>
    </source>
</evidence>
<comment type="function">
    <text evidence="8">Involved in lipopolysaccharide (LPS) biosynthesis. Catalyzes the transfer of 3-deoxy-D-manno-octulosonate (Kdo) residue(s) from CMP-Kdo to lipid IV(A), the tetraacyldisaccharide-1,4'-bisphosphate precursor of lipid A.</text>
</comment>
<dbReference type="EMBL" id="FQUO01000006">
    <property type="protein sequence ID" value="SHF25375.1"/>
    <property type="molecule type" value="Genomic_DNA"/>
</dbReference>
<dbReference type="EC" id="2.4.99.12" evidence="2 8"/>
<evidence type="ECO:0000256" key="8">
    <source>
        <dbReference type="RuleBase" id="RU365103"/>
    </source>
</evidence>
<evidence type="ECO:0000256" key="5">
    <source>
        <dbReference type="ARBA" id="ARBA00031445"/>
    </source>
</evidence>
<evidence type="ECO:0000256" key="3">
    <source>
        <dbReference type="ARBA" id="ARBA00019077"/>
    </source>
</evidence>
<dbReference type="Gene3D" id="3.40.50.11720">
    <property type="entry name" value="3-Deoxy-D-manno-octulosonic-acid transferase, N-terminal domain"/>
    <property type="match status" value="1"/>
</dbReference>
<evidence type="ECO:0000313" key="11">
    <source>
        <dbReference type="Proteomes" id="UP000184368"/>
    </source>
</evidence>
<dbReference type="GO" id="GO:0043842">
    <property type="term" value="F:Kdo transferase activity"/>
    <property type="evidence" value="ECO:0007669"/>
    <property type="project" value="UniProtKB-EC"/>
</dbReference>
<organism evidence="10 11">
    <name type="scientific">Cnuella takakiae</name>
    <dbReference type="NCBI Taxonomy" id="1302690"/>
    <lineage>
        <taxon>Bacteria</taxon>
        <taxon>Pseudomonadati</taxon>
        <taxon>Bacteroidota</taxon>
        <taxon>Chitinophagia</taxon>
        <taxon>Chitinophagales</taxon>
        <taxon>Chitinophagaceae</taxon>
        <taxon>Cnuella</taxon>
    </lineage>
</organism>
<dbReference type="AlphaFoldDB" id="A0A1M5A5A8"/>
<dbReference type="STRING" id="1302690.BUE76_09430"/>
<feature type="domain" description="3-deoxy-D-manno-octulosonic-acid transferase N-terminal" evidence="9">
    <location>
        <begin position="40"/>
        <end position="207"/>
    </location>
</feature>
<comment type="pathway">
    <text evidence="1 8">Bacterial outer membrane biogenesis; LPS core biosynthesis.</text>
</comment>
<evidence type="ECO:0000256" key="7">
    <source>
        <dbReference type="PIRSR" id="PIRSR639901-1"/>
    </source>
</evidence>
<dbReference type="PANTHER" id="PTHR42755:SF1">
    <property type="entry name" value="3-DEOXY-D-MANNO-OCTULOSONIC ACID TRANSFERASE, MITOCHONDRIAL-RELATED"/>
    <property type="match status" value="1"/>
</dbReference>
<comment type="subcellular location">
    <subcellularLocation>
        <location evidence="8">Cell membrane</location>
    </subcellularLocation>
</comment>
<comment type="catalytic activity">
    <reaction evidence="6 8">
        <text>lipid IVA (E. coli) + CMP-3-deoxy-beta-D-manno-octulosonate = alpha-Kdo-(2-&gt;6)-lipid IVA (E. coli) + CMP + H(+)</text>
        <dbReference type="Rhea" id="RHEA:28066"/>
        <dbReference type="ChEBI" id="CHEBI:15378"/>
        <dbReference type="ChEBI" id="CHEBI:58603"/>
        <dbReference type="ChEBI" id="CHEBI:60364"/>
        <dbReference type="ChEBI" id="CHEBI:60377"/>
        <dbReference type="ChEBI" id="CHEBI:85987"/>
        <dbReference type="EC" id="2.4.99.12"/>
    </reaction>
</comment>
<keyword evidence="8" id="KW-0448">Lipopolysaccharide biosynthesis</keyword>
<evidence type="ECO:0000256" key="1">
    <source>
        <dbReference type="ARBA" id="ARBA00004713"/>
    </source>
</evidence>
<accession>A0A1M5A5A8</accession>
<evidence type="ECO:0000259" key="9">
    <source>
        <dbReference type="Pfam" id="PF04413"/>
    </source>
</evidence>
<gene>
    <name evidence="10" type="ORF">SAMN05444008_106119</name>
</gene>
<dbReference type="GO" id="GO:0009245">
    <property type="term" value="P:lipid A biosynthetic process"/>
    <property type="evidence" value="ECO:0007669"/>
    <property type="project" value="TreeGrafter"/>
</dbReference>
<name>A0A1M5A5A8_9BACT</name>
<dbReference type="PANTHER" id="PTHR42755">
    <property type="entry name" value="3-DEOXY-MANNO-OCTULOSONATE CYTIDYLYLTRANSFERASE"/>
    <property type="match status" value="1"/>
</dbReference>
<dbReference type="Pfam" id="PF04413">
    <property type="entry name" value="Glycos_transf_N"/>
    <property type="match status" value="1"/>
</dbReference>
<protein>
    <recommendedName>
        <fullName evidence="3 8">3-deoxy-D-manno-octulosonic acid transferase</fullName>
        <shortName evidence="8">Kdo transferase</shortName>
        <ecNumber evidence="2 8">2.4.99.12</ecNumber>
    </recommendedName>
    <alternativeName>
        <fullName evidence="5 8">Lipid IV(A) 3-deoxy-D-manno-octulosonic acid transferase</fullName>
    </alternativeName>
</protein>
<dbReference type="Proteomes" id="UP000184368">
    <property type="component" value="Unassembled WGS sequence"/>
</dbReference>
<dbReference type="GO" id="GO:0005886">
    <property type="term" value="C:plasma membrane"/>
    <property type="evidence" value="ECO:0007669"/>
    <property type="project" value="UniProtKB-SubCell"/>
</dbReference>
<keyword evidence="8" id="KW-1003">Cell membrane</keyword>
<feature type="active site" description="Proton acceptor" evidence="7">
    <location>
        <position position="61"/>
    </location>
</feature>
<dbReference type="SUPFAM" id="SSF53756">
    <property type="entry name" value="UDP-Glycosyltransferase/glycogen phosphorylase"/>
    <property type="match status" value="1"/>
</dbReference>
<proteinExistence type="inferred from homology"/>
<dbReference type="UniPathway" id="UPA00958"/>
<evidence type="ECO:0000256" key="6">
    <source>
        <dbReference type="ARBA" id="ARBA00049183"/>
    </source>
</evidence>
<evidence type="ECO:0000256" key="2">
    <source>
        <dbReference type="ARBA" id="ARBA00012621"/>
    </source>
</evidence>
<sequence>MLFFYNTFINLYNAALQLAAGRNTKAAAWVKGRQDQFAQIERELAANQSPVVWVHSASTGEFEQAKPVIEALRKAYPHYKVLVTFFSPSGYEATAKYAHVHYRYYLPLDTALNAERFIKLVNPRLVIFSKYDFWHHHIKAVADKGIPLLLISAIFRRGQLFFRGYGGFYRNILRRFTHIFVQDENSVQLLRNIGINQCSVGSDTRFDRVMAVVTERDQLLQKAAVFSRFINDRFCLVAGSTWPADEALLQEAAIRFPDHCFLIVPHELDAAHLQNLSTRFEGAVFYSDWVNRADTTGTIPPGNVMIVNTMGMLAALYSLATVTYVGGGFSKSGIHNTLEAAVWGKPVIIGPNYQKFREAKGLIEAGGAFSVSQSDQLQQLVQHFNNNKAALEAASAGAKNYVVQNAGATGKIMDFIRQLEKQQNSSFRQFNS</sequence>
<comment type="similarity">
    <text evidence="8">Belongs to the glycosyltransferase group 1 family.</text>
</comment>
<dbReference type="RefSeq" id="WP_073042326.1">
    <property type="nucleotide sequence ID" value="NZ_FQUO01000006.1"/>
</dbReference>
<keyword evidence="11" id="KW-1185">Reference proteome</keyword>
<evidence type="ECO:0000256" key="4">
    <source>
        <dbReference type="ARBA" id="ARBA00022679"/>
    </source>
</evidence>
<dbReference type="OrthoDB" id="9789797at2"/>
<dbReference type="GO" id="GO:0009244">
    <property type="term" value="P:lipopolysaccharide core region biosynthetic process"/>
    <property type="evidence" value="ECO:0007669"/>
    <property type="project" value="UniProtKB-UniRule"/>
</dbReference>
<reference evidence="10 11" key="1">
    <citation type="submission" date="2016-11" db="EMBL/GenBank/DDBJ databases">
        <authorList>
            <person name="Jaros S."/>
            <person name="Januszkiewicz K."/>
            <person name="Wedrychowicz H."/>
        </authorList>
    </citation>
    <scope>NUCLEOTIDE SEQUENCE [LARGE SCALE GENOMIC DNA]</scope>
    <source>
        <strain evidence="10 11">DSM 26897</strain>
    </source>
</reference>
<dbReference type="InterPro" id="IPR038107">
    <property type="entry name" value="Glycos_transf_N_sf"/>
</dbReference>
<dbReference type="InterPro" id="IPR039901">
    <property type="entry name" value="Kdotransferase"/>
</dbReference>
<dbReference type="InterPro" id="IPR007507">
    <property type="entry name" value="Glycos_transf_N"/>
</dbReference>
<keyword evidence="8" id="KW-0472">Membrane</keyword>
<keyword evidence="4 8" id="KW-0808">Transferase</keyword>
<dbReference type="Gene3D" id="3.40.50.2000">
    <property type="entry name" value="Glycogen Phosphorylase B"/>
    <property type="match status" value="1"/>
</dbReference>